<evidence type="ECO:0000313" key="8">
    <source>
        <dbReference type="EMBL" id="QNT77836.1"/>
    </source>
</evidence>
<dbReference type="KEGG" id="ebla:JGUZn3_05940"/>
<dbReference type="SMART" id="SM00474">
    <property type="entry name" value="35EXOc"/>
    <property type="match status" value="1"/>
</dbReference>
<dbReference type="Pfam" id="PF01612">
    <property type="entry name" value="DNA_pol_A_exo1"/>
    <property type="match status" value="1"/>
</dbReference>
<dbReference type="InterPro" id="IPR002562">
    <property type="entry name" value="3'-5'_exonuclease_dom"/>
</dbReference>
<name>A0A7H1NPX6_9PROT</name>
<comment type="cofactor">
    <cofactor evidence="6">
        <name>a divalent metal cation</name>
        <dbReference type="ChEBI" id="CHEBI:60240"/>
    </cofactor>
</comment>
<keyword evidence="1 6" id="KW-0963">Cytoplasm</keyword>
<reference evidence="8 9" key="1">
    <citation type="submission" date="2020-08" db="EMBL/GenBank/DDBJ databases">
        <title>Complete genome sequence of Entomobacter blattae G55GP.</title>
        <authorList>
            <person name="Poehlein A."/>
            <person name="Guzman J."/>
            <person name="Daniel R."/>
            <person name="Vilcinskas A."/>
        </authorList>
    </citation>
    <scope>NUCLEOTIDE SEQUENCE [LARGE SCALE GENOMIC DNA]</scope>
    <source>
        <strain evidence="8 9">G55GP</strain>
    </source>
</reference>
<dbReference type="SMART" id="SM00341">
    <property type="entry name" value="HRDC"/>
    <property type="match status" value="1"/>
</dbReference>
<dbReference type="CDD" id="cd06142">
    <property type="entry name" value="RNaseD_exo"/>
    <property type="match status" value="1"/>
</dbReference>
<dbReference type="Pfam" id="PF00570">
    <property type="entry name" value="HRDC"/>
    <property type="match status" value="1"/>
</dbReference>
<dbReference type="EMBL" id="CP060244">
    <property type="protein sequence ID" value="QNT77836.1"/>
    <property type="molecule type" value="Genomic_DNA"/>
</dbReference>
<feature type="domain" description="HRDC" evidence="7">
    <location>
        <begin position="237"/>
        <end position="318"/>
    </location>
</feature>
<evidence type="ECO:0000259" key="7">
    <source>
        <dbReference type="PROSITE" id="PS50967"/>
    </source>
</evidence>
<dbReference type="PROSITE" id="PS50967">
    <property type="entry name" value="HRDC"/>
    <property type="match status" value="1"/>
</dbReference>
<dbReference type="InterPro" id="IPR002121">
    <property type="entry name" value="HRDC_dom"/>
</dbReference>
<proteinExistence type="inferred from homology"/>
<evidence type="ECO:0000256" key="2">
    <source>
        <dbReference type="ARBA" id="ARBA00022694"/>
    </source>
</evidence>
<keyword evidence="9" id="KW-1185">Reference proteome</keyword>
<comment type="function">
    <text evidence="6">Exonuclease involved in the 3' processing of various precursor tRNAs. Initiates hydrolysis at the 3'-terminus of an RNA molecule and releases 5'-mononucleotides.</text>
</comment>
<dbReference type="AlphaFoldDB" id="A0A7H1NPX6"/>
<dbReference type="InterPro" id="IPR036397">
    <property type="entry name" value="RNaseH_sf"/>
</dbReference>
<organism evidence="8 9">
    <name type="scientific">Entomobacter blattae</name>
    <dbReference type="NCBI Taxonomy" id="2762277"/>
    <lineage>
        <taxon>Bacteria</taxon>
        <taxon>Pseudomonadati</taxon>
        <taxon>Pseudomonadota</taxon>
        <taxon>Alphaproteobacteria</taxon>
        <taxon>Acetobacterales</taxon>
        <taxon>Acetobacteraceae</taxon>
        <taxon>Entomobacter</taxon>
    </lineage>
</organism>
<dbReference type="HAMAP" id="MF_01899">
    <property type="entry name" value="RNase_D"/>
    <property type="match status" value="1"/>
</dbReference>
<gene>
    <name evidence="8" type="primary">rnd_1</name>
    <name evidence="6" type="synonym">rnd</name>
    <name evidence="8" type="ORF">JGUZn3_05940</name>
</gene>
<keyword evidence="2 6" id="KW-0819">tRNA processing</keyword>
<evidence type="ECO:0000256" key="3">
    <source>
        <dbReference type="ARBA" id="ARBA00022722"/>
    </source>
</evidence>
<dbReference type="Gene3D" id="1.10.150.80">
    <property type="entry name" value="HRDC domain"/>
    <property type="match status" value="1"/>
</dbReference>
<dbReference type="InterPro" id="IPR010997">
    <property type="entry name" value="HRDC-like_sf"/>
</dbReference>
<sequence>MLYTKRIKLSKYVRQKSMSPKISNHDFPAPKLITTSAELREVLLKLNQEEFVTIDTEFIREHHYWPQLCLLQLAGEHDVILIDALSIQLDLSLMKDFLKNPEITKVFHAAGQDLEIFYKLFGFLPATLFDTQIAAMVAGFGEQIGYDNLVMSLLGVSISKKYRFSDWAVRPLSLEQIGYAAADVTYLRLVYKKLKEILIKERRIDWIQTEMEQLSRPEKFLADPAKMWEKIRIKTRDRKVLTVLQALAGWREQEAQRQDVPRQKVIKDDSLVEVAQMQPQTVEKLEKIRGIPKDLAFGSTGKAIIEVIATAISLPSELQVKLPERKDQPKSMVNLFSLLKVLLAHRCEEFRVAPRLVATTEDLEQLVNYGEKANTPVLQGWRKTVFGEEALALCQGKLALTANQKHVEVVKAEF</sequence>
<dbReference type="GO" id="GO:0003676">
    <property type="term" value="F:nucleic acid binding"/>
    <property type="evidence" value="ECO:0007669"/>
    <property type="project" value="InterPro"/>
</dbReference>
<dbReference type="PANTHER" id="PTHR47649:SF1">
    <property type="entry name" value="RIBONUCLEASE D"/>
    <property type="match status" value="1"/>
</dbReference>
<dbReference type="SUPFAM" id="SSF47819">
    <property type="entry name" value="HRDC-like"/>
    <property type="match status" value="2"/>
</dbReference>
<keyword evidence="5 6" id="KW-0269">Exonuclease</keyword>
<dbReference type="SUPFAM" id="SSF53098">
    <property type="entry name" value="Ribonuclease H-like"/>
    <property type="match status" value="1"/>
</dbReference>
<dbReference type="InterPro" id="IPR051086">
    <property type="entry name" value="RNase_D-like"/>
</dbReference>
<evidence type="ECO:0000256" key="4">
    <source>
        <dbReference type="ARBA" id="ARBA00022801"/>
    </source>
</evidence>
<dbReference type="InterPro" id="IPR044876">
    <property type="entry name" value="HRDC_dom_sf"/>
</dbReference>
<dbReference type="InterPro" id="IPR012337">
    <property type="entry name" value="RNaseH-like_sf"/>
</dbReference>
<dbReference type="PANTHER" id="PTHR47649">
    <property type="entry name" value="RIBONUCLEASE D"/>
    <property type="match status" value="1"/>
</dbReference>
<protein>
    <recommendedName>
        <fullName evidence="6">Ribonuclease D</fullName>
        <shortName evidence="6">RNase D</shortName>
        <ecNumber evidence="6">3.1.13.5</ecNumber>
    </recommendedName>
</protein>
<dbReference type="GO" id="GO:0008408">
    <property type="term" value="F:3'-5' exonuclease activity"/>
    <property type="evidence" value="ECO:0007669"/>
    <property type="project" value="InterPro"/>
</dbReference>
<accession>A0A7H1NPX6</accession>
<dbReference type="GO" id="GO:0033890">
    <property type="term" value="F:ribonuclease D activity"/>
    <property type="evidence" value="ECO:0007669"/>
    <property type="project" value="UniProtKB-UniRule"/>
</dbReference>
<keyword evidence="4 6" id="KW-0378">Hydrolase</keyword>
<evidence type="ECO:0000256" key="6">
    <source>
        <dbReference type="HAMAP-Rule" id="MF_01899"/>
    </source>
</evidence>
<dbReference type="GO" id="GO:0000166">
    <property type="term" value="F:nucleotide binding"/>
    <property type="evidence" value="ECO:0007669"/>
    <property type="project" value="InterPro"/>
</dbReference>
<dbReference type="Gene3D" id="3.30.420.10">
    <property type="entry name" value="Ribonuclease H-like superfamily/Ribonuclease H"/>
    <property type="match status" value="1"/>
</dbReference>
<dbReference type="InterPro" id="IPR006292">
    <property type="entry name" value="RNase_D"/>
</dbReference>
<evidence type="ECO:0000256" key="1">
    <source>
        <dbReference type="ARBA" id="ARBA00022490"/>
    </source>
</evidence>
<dbReference type="Proteomes" id="UP000516349">
    <property type="component" value="Chromosome"/>
</dbReference>
<keyword evidence="3 6" id="KW-0540">Nuclease</keyword>
<dbReference type="GO" id="GO:0042780">
    <property type="term" value="P:tRNA 3'-end processing"/>
    <property type="evidence" value="ECO:0007669"/>
    <property type="project" value="UniProtKB-UniRule"/>
</dbReference>
<comment type="catalytic activity">
    <reaction evidence="6">
        <text>Exonucleolytic cleavage that removes extra residues from the 3'-terminus of tRNA to produce 5'-mononucleotides.</text>
        <dbReference type="EC" id="3.1.13.5"/>
    </reaction>
</comment>
<comment type="subcellular location">
    <subcellularLocation>
        <location evidence="6">Cytoplasm</location>
    </subcellularLocation>
</comment>
<comment type="similarity">
    <text evidence="6">Belongs to the RNase D family.</text>
</comment>
<evidence type="ECO:0000313" key="9">
    <source>
        <dbReference type="Proteomes" id="UP000516349"/>
    </source>
</evidence>
<dbReference type="NCBIfam" id="TIGR01388">
    <property type="entry name" value="rnd"/>
    <property type="match status" value="1"/>
</dbReference>
<dbReference type="EC" id="3.1.13.5" evidence="6"/>
<dbReference type="GO" id="GO:0005737">
    <property type="term" value="C:cytoplasm"/>
    <property type="evidence" value="ECO:0007669"/>
    <property type="project" value="UniProtKB-SubCell"/>
</dbReference>
<evidence type="ECO:0000256" key="5">
    <source>
        <dbReference type="ARBA" id="ARBA00022839"/>
    </source>
</evidence>